<sequence length="102" mass="11090">MLTPPPDHSTSRRTIPLPSYQLRDTATRRLLARDLADYAAAEAALDRIDDQLEHDLAANGEGAGRIRLRLDVEKVTAGIPEAVGHHVLILGVDDPTDHLPAL</sequence>
<proteinExistence type="predicted"/>
<dbReference type="EMBL" id="JBHSFG010000059">
    <property type="protein sequence ID" value="MFC4469259.1"/>
    <property type="molecule type" value="Genomic_DNA"/>
</dbReference>
<accession>A0ABV8YYY2</accession>
<comment type="caution">
    <text evidence="1">The sequence shown here is derived from an EMBL/GenBank/DDBJ whole genome shotgun (WGS) entry which is preliminary data.</text>
</comment>
<organism evidence="1 2">
    <name type="scientific">Streptomyces xiangluensis</name>
    <dbReference type="NCBI Taxonomy" id="2665720"/>
    <lineage>
        <taxon>Bacteria</taxon>
        <taxon>Bacillati</taxon>
        <taxon>Actinomycetota</taxon>
        <taxon>Actinomycetes</taxon>
        <taxon>Kitasatosporales</taxon>
        <taxon>Streptomycetaceae</taxon>
        <taxon>Streptomyces</taxon>
    </lineage>
</organism>
<evidence type="ECO:0000313" key="2">
    <source>
        <dbReference type="Proteomes" id="UP001596012"/>
    </source>
</evidence>
<name>A0ABV8YYY2_9ACTN</name>
<gene>
    <name evidence="1" type="ORF">ACFPH6_32900</name>
</gene>
<evidence type="ECO:0000313" key="1">
    <source>
        <dbReference type="EMBL" id="MFC4469259.1"/>
    </source>
</evidence>
<dbReference type="Proteomes" id="UP001596012">
    <property type="component" value="Unassembled WGS sequence"/>
</dbReference>
<keyword evidence="2" id="KW-1185">Reference proteome</keyword>
<reference evidence="2" key="1">
    <citation type="journal article" date="2019" name="Int. J. Syst. Evol. Microbiol.">
        <title>The Global Catalogue of Microorganisms (GCM) 10K type strain sequencing project: providing services to taxonomists for standard genome sequencing and annotation.</title>
        <authorList>
            <consortium name="The Broad Institute Genomics Platform"/>
            <consortium name="The Broad Institute Genome Sequencing Center for Infectious Disease"/>
            <person name="Wu L."/>
            <person name="Ma J."/>
        </authorList>
    </citation>
    <scope>NUCLEOTIDE SEQUENCE [LARGE SCALE GENOMIC DNA]</scope>
    <source>
        <strain evidence="2">DT43</strain>
    </source>
</reference>
<protein>
    <submittedName>
        <fullName evidence="1">Uncharacterized protein</fullName>
    </submittedName>
</protein>
<dbReference type="RefSeq" id="WP_386347933.1">
    <property type="nucleotide sequence ID" value="NZ_JBHSFG010000059.1"/>
</dbReference>